<sequence length="265" mass="30410">MSTHFLLISSLLVLSANCSILSFHRNLLGEGSEECFEKFFMALINDKYECSKEFDFLTKDPSEKHDAYMEGKPCALEIMKGECPSDRATFLEENYSQMIKLLTEKPNDNITCTAPYFQLEAIECNAHKHALQLEMQDQTGVKETHDGAVKVLKMCKDAQACIKNACKFTSIERDEIKNSCDVLELTTSDFTVCMNKINKEKPDLSKYECLNDHDFYSKDSTVICERWKNKRGCMRQVTEDICGKDVMKNDEKSLKNFLNNLKCDE</sequence>
<dbReference type="OMA" id="DFTVCMN"/>
<dbReference type="AlphaFoldDB" id="E3LIC3"/>
<feature type="domain" description="T20D4.11-like" evidence="1">
    <location>
        <begin position="112"/>
        <end position="264"/>
    </location>
</feature>
<dbReference type="FunCoup" id="E3LIC3">
    <property type="interactions" value="5"/>
</dbReference>
<dbReference type="KEGG" id="crq:GCK72_020301"/>
<proteinExistence type="predicted"/>
<dbReference type="OrthoDB" id="5813986at2759"/>
<dbReference type="Proteomes" id="UP000008281">
    <property type="component" value="Unassembled WGS sequence"/>
</dbReference>
<dbReference type="InterPro" id="IPR002542">
    <property type="entry name" value="T20D4.11-like_dom"/>
</dbReference>
<evidence type="ECO:0000313" key="2">
    <source>
        <dbReference type="EMBL" id="EFO95356.1"/>
    </source>
</evidence>
<dbReference type="GeneID" id="9820442"/>
<dbReference type="RefSeq" id="XP_003116460.2">
    <property type="nucleotide sequence ID" value="XM_003116412.2"/>
</dbReference>
<dbReference type="HOGENOM" id="CLU_058511_1_0_1"/>
<dbReference type="Pfam" id="PF01579">
    <property type="entry name" value="DUF19"/>
    <property type="match status" value="2"/>
</dbReference>
<dbReference type="eggNOG" id="ENOG502TGQ1">
    <property type="taxonomic scope" value="Eukaryota"/>
</dbReference>
<accession>E3LIC3</accession>
<dbReference type="EMBL" id="DS268409">
    <property type="protein sequence ID" value="EFO95356.1"/>
    <property type="molecule type" value="Genomic_DNA"/>
</dbReference>
<gene>
    <name evidence="2" type="ORF">CRE_08932</name>
</gene>
<dbReference type="CTD" id="9820442"/>
<feature type="domain" description="T20D4.11-like" evidence="1">
    <location>
        <begin position="30"/>
        <end position="103"/>
    </location>
</feature>
<dbReference type="PANTHER" id="PTHR31897">
    <property type="entry name" value="PROTEIN CBG17011-RELATED"/>
    <property type="match status" value="1"/>
</dbReference>
<reference evidence="2" key="1">
    <citation type="submission" date="2007-07" db="EMBL/GenBank/DDBJ databases">
        <title>PCAP assembly of the Caenorhabditis remanei genome.</title>
        <authorList>
            <consortium name="The Caenorhabditis remanei Sequencing Consortium"/>
            <person name="Wilson R.K."/>
        </authorList>
    </citation>
    <scope>NUCLEOTIDE SEQUENCE [LARGE SCALE GENOMIC DNA]</scope>
    <source>
        <strain evidence="2">PB4641</strain>
    </source>
</reference>
<dbReference type="STRING" id="31234.E3LIC3"/>
<keyword evidence="3" id="KW-1185">Reference proteome</keyword>
<name>E3LIC3_CAERE</name>
<protein>
    <recommendedName>
        <fullName evidence="1">T20D4.11-like domain-containing protein</fullName>
    </recommendedName>
</protein>
<evidence type="ECO:0000313" key="3">
    <source>
        <dbReference type="Proteomes" id="UP000008281"/>
    </source>
</evidence>
<evidence type="ECO:0000259" key="1">
    <source>
        <dbReference type="Pfam" id="PF01579"/>
    </source>
</evidence>
<dbReference type="PANTHER" id="PTHR31897:SF1">
    <property type="entry name" value="DUF19 DOMAIN-CONTAINING PROTEIN"/>
    <property type="match status" value="1"/>
</dbReference>
<organism evidence="3">
    <name type="scientific">Caenorhabditis remanei</name>
    <name type="common">Caenorhabditis vulgaris</name>
    <dbReference type="NCBI Taxonomy" id="31234"/>
    <lineage>
        <taxon>Eukaryota</taxon>
        <taxon>Metazoa</taxon>
        <taxon>Ecdysozoa</taxon>
        <taxon>Nematoda</taxon>
        <taxon>Chromadorea</taxon>
        <taxon>Rhabditida</taxon>
        <taxon>Rhabditina</taxon>
        <taxon>Rhabditomorpha</taxon>
        <taxon>Rhabditoidea</taxon>
        <taxon>Rhabditidae</taxon>
        <taxon>Peloderinae</taxon>
        <taxon>Caenorhabditis</taxon>
    </lineage>
</organism>